<gene>
    <name evidence="1" type="ORF">PHLCEN_2v12861</name>
</gene>
<keyword evidence="2" id="KW-1185">Reference proteome</keyword>
<evidence type="ECO:0000313" key="1">
    <source>
        <dbReference type="EMBL" id="PSR71207.1"/>
    </source>
</evidence>
<proteinExistence type="predicted"/>
<dbReference type="EMBL" id="MLYV02001290">
    <property type="protein sequence ID" value="PSR71207.1"/>
    <property type="molecule type" value="Genomic_DNA"/>
</dbReference>
<organism evidence="1 2">
    <name type="scientific">Hermanssonia centrifuga</name>
    <dbReference type="NCBI Taxonomy" id="98765"/>
    <lineage>
        <taxon>Eukaryota</taxon>
        <taxon>Fungi</taxon>
        <taxon>Dikarya</taxon>
        <taxon>Basidiomycota</taxon>
        <taxon>Agaricomycotina</taxon>
        <taxon>Agaricomycetes</taxon>
        <taxon>Polyporales</taxon>
        <taxon>Meruliaceae</taxon>
        <taxon>Hermanssonia</taxon>
    </lineage>
</organism>
<dbReference type="Proteomes" id="UP000186601">
    <property type="component" value="Unassembled WGS sequence"/>
</dbReference>
<reference evidence="1 2" key="1">
    <citation type="submission" date="2018-02" db="EMBL/GenBank/DDBJ databases">
        <title>Genome sequence of the basidiomycete white-rot fungus Phlebia centrifuga.</title>
        <authorList>
            <person name="Granchi Z."/>
            <person name="Peng M."/>
            <person name="de Vries R.P."/>
            <person name="Hilden K."/>
            <person name="Makela M.R."/>
            <person name="Grigoriev I."/>
            <person name="Riley R."/>
        </authorList>
    </citation>
    <scope>NUCLEOTIDE SEQUENCE [LARGE SCALE GENOMIC DNA]</scope>
    <source>
        <strain evidence="1 2">FBCC195</strain>
    </source>
</reference>
<comment type="caution">
    <text evidence="1">The sequence shown here is derived from an EMBL/GenBank/DDBJ whole genome shotgun (WGS) entry which is preliminary data.</text>
</comment>
<name>A0A2R6NFN9_9APHY</name>
<dbReference type="AlphaFoldDB" id="A0A2R6NFN9"/>
<evidence type="ECO:0000313" key="2">
    <source>
        <dbReference type="Proteomes" id="UP000186601"/>
    </source>
</evidence>
<accession>A0A2R6NFN9</accession>
<sequence length="60" mass="6713">MYPALSPKPMFDWDLPHARPPSTEIVPPSKTCVACQAETEDIHISVESEVSIVFFVLLQN</sequence>
<protein>
    <submittedName>
        <fullName evidence="1">Uncharacterized protein</fullName>
    </submittedName>
</protein>